<feature type="transmembrane region" description="Helical" evidence="5">
    <location>
        <begin position="98"/>
        <end position="119"/>
    </location>
</feature>
<dbReference type="Proteomes" id="UP001575105">
    <property type="component" value="Unassembled WGS sequence"/>
</dbReference>
<dbReference type="Pfam" id="PF04932">
    <property type="entry name" value="Wzy_C"/>
    <property type="match status" value="1"/>
</dbReference>
<protein>
    <submittedName>
        <fullName evidence="7">O-antigen ligase family protein</fullName>
    </submittedName>
</protein>
<name>A0ABV4U5P3_9BACT</name>
<feature type="transmembrane region" description="Helical" evidence="5">
    <location>
        <begin position="165"/>
        <end position="181"/>
    </location>
</feature>
<comment type="subcellular location">
    <subcellularLocation>
        <location evidence="1">Membrane</location>
        <topology evidence="1">Multi-pass membrane protein</topology>
    </subcellularLocation>
</comment>
<evidence type="ECO:0000256" key="2">
    <source>
        <dbReference type="ARBA" id="ARBA00022692"/>
    </source>
</evidence>
<keyword evidence="3 5" id="KW-1133">Transmembrane helix</keyword>
<feature type="transmembrane region" description="Helical" evidence="5">
    <location>
        <begin position="131"/>
        <end position="153"/>
    </location>
</feature>
<comment type="caution">
    <text evidence="7">The sequence shown here is derived from an EMBL/GenBank/DDBJ whole genome shotgun (WGS) entry which is preliminary data.</text>
</comment>
<feature type="transmembrane region" description="Helical" evidence="5">
    <location>
        <begin position="353"/>
        <end position="370"/>
    </location>
</feature>
<dbReference type="GO" id="GO:0016874">
    <property type="term" value="F:ligase activity"/>
    <property type="evidence" value="ECO:0007669"/>
    <property type="project" value="UniProtKB-KW"/>
</dbReference>
<evidence type="ECO:0000256" key="1">
    <source>
        <dbReference type="ARBA" id="ARBA00004141"/>
    </source>
</evidence>
<feature type="transmembrane region" description="Helical" evidence="5">
    <location>
        <begin position="7"/>
        <end position="25"/>
    </location>
</feature>
<dbReference type="EMBL" id="JBGUBD010000006">
    <property type="protein sequence ID" value="MFA9478910.1"/>
    <property type="molecule type" value="Genomic_DNA"/>
</dbReference>
<feature type="transmembrane region" description="Helical" evidence="5">
    <location>
        <begin position="318"/>
        <end position="341"/>
    </location>
</feature>
<evidence type="ECO:0000256" key="5">
    <source>
        <dbReference type="SAM" id="Phobius"/>
    </source>
</evidence>
<keyword evidence="4 5" id="KW-0472">Membrane</keyword>
<keyword evidence="7" id="KW-0436">Ligase</keyword>
<evidence type="ECO:0000256" key="4">
    <source>
        <dbReference type="ARBA" id="ARBA00023136"/>
    </source>
</evidence>
<reference evidence="7 8" key="1">
    <citation type="submission" date="2024-08" db="EMBL/GenBank/DDBJ databases">
        <title>Whole-genome sequencing of halo(alkali)philic microorganisms from hypersaline lakes.</title>
        <authorList>
            <person name="Sorokin D.Y."/>
            <person name="Merkel A.Y."/>
            <person name="Messina E."/>
            <person name="Yakimov M."/>
        </authorList>
    </citation>
    <scope>NUCLEOTIDE SEQUENCE [LARGE SCALE GENOMIC DNA]</scope>
    <source>
        <strain evidence="7 8">AB-hyl4</strain>
    </source>
</reference>
<evidence type="ECO:0000313" key="7">
    <source>
        <dbReference type="EMBL" id="MFA9478910.1"/>
    </source>
</evidence>
<feature type="transmembrane region" description="Helical" evidence="5">
    <location>
        <begin position="70"/>
        <end position="92"/>
    </location>
</feature>
<feature type="transmembrane region" description="Helical" evidence="5">
    <location>
        <begin position="188"/>
        <end position="205"/>
    </location>
</feature>
<keyword evidence="2 5" id="KW-0812">Transmembrane</keyword>
<feature type="transmembrane region" description="Helical" evidence="5">
    <location>
        <begin position="234"/>
        <end position="251"/>
    </location>
</feature>
<evidence type="ECO:0000256" key="3">
    <source>
        <dbReference type="ARBA" id="ARBA00022989"/>
    </source>
</evidence>
<keyword evidence="8" id="KW-1185">Reference proteome</keyword>
<feature type="transmembrane region" description="Helical" evidence="5">
    <location>
        <begin position="211"/>
        <end position="227"/>
    </location>
</feature>
<evidence type="ECO:0000259" key="6">
    <source>
        <dbReference type="Pfam" id="PF04932"/>
    </source>
</evidence>
<accession>A0ABV4U5P3</accession>
<proteinExistence type="predicted"/>
<dbReference type="InterPro" id="IPR051533">
    <property type="entry name" value="WaaL-like"/>
</dbReference>
<dbReference type="RefSeq" id="WP_425345829.1">
    <property type="nucleotide sequence ID" value="NZ_JBGUBD010000006.1"/>
</dbReference>
<evidence type="ECO:0000313" key="8">
    <source>
        <dbReference type="Proteomes" id="UP001575105"/>
    </source>
</evidence>
<dbReference type="InterPro" id="IPR007016">
    <property type="entry name" value="O-antigen_ligase-rel_domated"/>
</dbReference>
<dbReference type="PANTHER" id="PTHR37422">
    <property type="entry name" value="TEICHURONIC ACID BIOSYNTHESIS PROTEIN TUAE"/>
    <property type="match status" value="1"/>
</dbReference>
<dbReference type="PANTHER" id="PTHR37422:SF13">
    <property type="entry name" value="LIPOPOLYSACCHARIDE BIOSYNTHESIS PROTEIN PA4999-RELATED"/>
    <property type="match status" value="1"/>
</dbReference>
<feature type="transmembrane region" description="Helical" evidence="5">
    <location>
        <begin position="40"/>
        <end position="58"/>
    </location>
</feature>
<organism evidence="7 8">
    <name type="scientific">Natronomicrosphaera hydrolytica</name>
    <dbReference type="NCBI Taxonomy" id="3242702"/>
    <lineage>
        <taxon>Bacteria</taxon>
        <taxon>Pseudomonadati</taxon>
        <taxon>Planctomycetota</taxon>
        <taxon>Phycisphaerae</taxon>
        <taxon>Phycisphaerales</taxon>
        <taxon>Phycisphaeraceae</taxon>
        <taxon>Natronomicrosphaera</taxon>
    </lineage>
</organism>
<sequence>MLRTAEFCFGGLIAMFLLVGRWSPYRLQGILHVSFWYEPRFYLTFAIVIVALIIMGLRAGGSVPPVIQRFVVWICVLVQLILLYMIASSLWAPVPEIAIYKSYELILCCIVITAVAVVLPRLHPEGFRQGFWIAIVAICLFLAVVSVVGQLHAARLSALGGGPNAFGRMMALLCLGCMVIGSQRRRVWVWFWFGVWILGMMLLVLSGSRGALLAGAMAVGVAFLLLRTTVPKKAVVLVSCGILAVFVLNVTEIGQRTIHQFQSRVVSLTFERGHASGRELLFEQAVDIGRDNPILGVGIGGFRAEIGSPYPHNFFLELFAEGGAVAVLFAMALMLVLVYFLWRLRRCPDPGMVGALVLFFLFAQFSGDLFDSRGIFLTAMIAMLPRYDPVPRDTPALSAVHVETGAPHVAANKPAWR</sequence>
<feature type="domain" description="O-antigen ligase-related" evidence="6">
    <location>
        <begin position="197"/>
        <end position="329"/>
    </location>
</feature>
<gene>
    <name evidence="7" type="ORF">ACERK3_11470</name>
</gene>